<organism evidence="3 4">
    <name type="scientific">Melghiribacillus thermohalophilus</name>
    <dbReference type="NCBI Taxonomy" id="1324956"/>
    <lineage>
        <taxon>Bacteria</taxon>
        <taxon>Bacillati</taxon>
        <taxon>Bacillota</taxon>
        <taxon>Bacilli</taxon>
        <taxon>Bacillales</taxon>
        <taxon>Bacillaceae</taxon>
        <taxon>Melghiribacillus</taxon>
    </lineage>
</organism>
<gene>
    <name evidence="3" type="ORF">EDD68_12022</name>
</gene>
<dbReference type="PIRSF" id="PIRSF012509">
    <property type="entry name" value="CamS"/>
    <property type="match status" value="1"/>
</dbReference>
<accession>A0A4R3MX57</accession>
<evidence type="ECO:0000313" key="4">
    <source>
        <dbReference type="Proteomes" id="UP000294650"/>
    </source>
</evidence>
<dbReference type="CDD" id="cd13441">
    <property type="entry name" value="CamS_repeat_1"/>
    <property type="match status" value="1"/>
</dbReference>
<dbReference type="EMBL" id="SMAN01000020">
    <property type="protein sequence ID" value="TCT18919.1"/>
    <property type="molecule type" value="Genomic_DNA"/>
</dbReference>
<dbReference type="Pfam" id="PF07537">
    <property type="entry name" value="CamS"/>
    <property type="match status" value="1"/>
</dbReference>
<evidence type="ECO:0000256" key="2">
    <source>
        <dbReference type="SAM" id="SignalP"/>
    </source>
</evidence>
<dbReference type="Gene3D" id="3.10.570.10">
    <property type="entry name" value="sex pheromone staph- cam373 precursor domain"/>
    <property type="match status" value="1"/>
</dbReference>
<dbReference type="Proteomes" id="UP000294650">
    <property type="component" value="Unassembled WGS sequence"/>
</dbReference>
<sequence>MRRFILALMSVLVVMAGCAPNYNNEEEIVQETDEAEQVRVIAPSYNISDEEYKVLLTENEGFDPGEARGVIVDQIANRLDINELETGLMRHSKDVFDPDDYYFQSGQYVTDEMIYDWLERKMTDEQVEQYFEENPDSRVTREELQQGLNPPLSDDEDEDAHRDNPKYLSHILEQNYLLKTEGNKVELGGVSIGLALKSTYRFQTEPYGPYYYEELSDDEIMKNGKNIAEKVLQRLRQIDALNGVPILIALYKQESHSSLVPGNFIAKTLVDPQNMKISEWEPINEDYVLFPSENADKNHYEDASRMNDFTNEVAEFFPNYVGVVGKGFYIDDELNQLKIDITIEFKSQAEVVGFAQYLYGLVIETFPNYIDVEVNVKSPFRQEILLNRNAGKDEPEVHIYQ</sequence>
<evidence type="ECO:0000313" key="3">
    <source>
        <dbReference type="EMBL" id="TCT18919.1"/>
    </source>
</evidence>
<comment type="caution">
    <text evidence="3">The sequence shown here is derived from an EMBL/GenBank/DDBJ whole genome shotgun (WGS) entry which is preliminary data.</text>
</comment>
<feature type="signal peptide" evidence="2">
    <location>
        <begin position="1"/>
        <end position="19"/>
    </location>
</feature>
<dbReference type="OrthoDB" id="9795361at2"/>
<name>A0A4R3MX57_9BACI</name>
<keyword evidence="4" id="KW-1185">Reference proteome</keyword>
<feature type="region of interest" description="Disordered" evidence="1">
    <location>
        <begin position="133"/>
        <end position="162"/>
    </location>
</feature>
<reference evidence="3 4" key="1">
    <citation type="submission" date="2019-03" db="EMBL/GenBank/DDBJ databases">
        <title>Genomic Encyclopedia of Type Strains, Phase IV (KMG-IV): sequencing the most valuable type-strain genomes for metagenomic binning, comparative biology and taxonomic classification.</title>
        <authorList>
            <person name="Goeker M."/>
        </authorList>
    </citation>
    <scope>NUCLEOTIDE SEQUENCE [LARGE SCALE GENOMIC DNA]</scope>
    <source>
        <strain evidence="3 4">DSM 25894</strain>
    </source>
</reference>
<feature type="compositionally biased region" description="Basic and acidic residues" evidence="1">
    <location>
        <begin position="135"/>
        <end position="144"/>
    </location>
</feature>
<proteinExistence type="predicted"/>
<dbReference type="InterPro" id="IPR011426">
    <property type="entry name" value="CamS"/>
</dbReference>
<dbReference type="PROSITE" id="PS51257">
    <property type="entry name" value="PROKAR_LIPOPROTEIN"/>
    <property type="match status" value="1"/>
</dbReference>
<dbReference type="AlphaFoldDB" id="A0A4R3MX57"/>
<protein>
    <submittedName>
        <fullName evidence="3">Protein involved in sex pheromone biosynthesis</fullName>
    </submittedName>
</protein>
<dbReference type="CDD" id="cd13440">
    <property type="entry name" value="CamS_repeat_2"/>
    <property type="match status" value="1"/>
</dbReference>
<keyword evidence="2" id="KW-0732">Signal</keyword>
<dbReference type="RefSeq" id="WP_132372584.1">
    <property type="nucleotide sequence ID" value="NZ_SMAN01000020.1"/>
</dbReference>
<feature type="chain" id="PRO_5038711516" evidence="2">
    <location>
        <begin position="20"/>
        <end position="401"/>
    </location>
</feature>
<evidence type="ECO:0000256" key="1">
    <source>
        <dbReference type="SAM" id="MobiDB-lite"/>
    </source>
</evidence>